<evidence type="ECO:0000256" key="1">
    <source>
        <dbReference type="SAM" id="Phobius"/>
    </source>
</evidence>
<reference evidence="2" key="1">
    <citation type="submission" date="2014-09" db="EMBL/GenBank/DDBJ databases">
        <authorList>
            <person name="Magalhaes I.L.F."/>
            <person name="Oliveira U."/>
            <person name="Santos F.R."/>
            <person name="Vidigal T.H.D.A."/>
            <person name="Brescovit A.D."/>
            <person name="Santos A.J."/>
        </authorList>
    </citation>
    <scope>NUCLEOTIDE SEQUENCE</scope>
    <source>
        <tissue evidence="2">Shoot tissue taken approximately 20 cm above the soil surface</tissue>
    </source>
</reference>
<proteinExistence type="predicted"/>
<evidence type="ECO:0000313" key="2">
    <source>
        <dbReference type="EMBL" id="JAD22072.1"/>
    </source>
</evidence>
<sequence>MVNVFKCLFLFIIVHICYSLYLILVDVRYRCVLLLLKFHKFVNSIM</sequence>
<feature type="transmembrane region" description="Helical" evidence="1">
    <location>
        <begin position="7"/>
        <end position="25"/>
    </location>
</feature>
<organism evidence="2">
    <name type="scientific">Arundo donax</name>
    <name type="common">Giant reed</name>
    <name type="synonym">Donax arundinaceus</name>
    <dbReference type="NCBI Taxonomy" id="35708"/>
    <lineage>
        <taxon>Eukaryota</taxon>
        <taxon>Viridiplantae</taxon>
        <taxon>Streptophyta</taxon>
        <taxon>Embryophyta</taxon>
        <taxon>Tracheophyta</taxon>
        <taxon>Spermatophyta</taxon>
        <taxon>Magnoliopsida</taxon>
        <taxon>Liliopsida</taxon>
        <taxon>Poales</taxon>
        <taxon>Poaceae</taxon>
        <taxon>PACMAD clade</taxon>
        <taxon>Arundinoideae</taxon>
        <taxon>Arundineae</taxon>
        <taxon>Arundo</taxon>
    </lineage>
</organism>
<name>A0A0A8YFQ8_ARUDO</name>
<keyword evidence="1" id="KW-1133">Transmembrane helix</keyword>
<keyword evidence="1" id="KW-0812">Transmembrane</keyword>
<dbReference type="AlphaFoldDB" id="A0A0A8YFQ8"/>
<accession>A0A0A8YFQ8</accession>
<protein>
    <submittedName>
        <fullName evidence="2">Uncharacterized protein</fullName>
    </submittedName>
</protein>
<reference evidence="2" key="2">
    <citation type="journal article" date="2015" name="Data Brief">
        <title>Shoot transcriptome of the giant reed, Arundo donax.</title>
        <authorList>
            <person name="Barrero R.A."/>
            <person name="Guerrero F.D."/>
            <person name="Moolhuijzen P."/>
            <person name="Goolsby J.A."/>
            <person name="Tidwell J."/>
            <person name="Bellgard S.E."/>
            <person name="Bellgard M.I."/>
        </authorList>
    </citation>
    <scope>NUCLEOTIDE SEQUENCE</scope>
    <source>
        <tissue evidence="2">Shoot tissue taken approximately 20 cm above the soil surface</tissue>
    </source>
</reference>
<dbReference type="EMBL" id="GBRH01275823">
    <property type="protein sequence ID" value="JAD22072.1"/>
    <property type="molecule type" value="Transcribed_RNA"/>
</dbReference>
<keyword evidence="1" id="KW-0472">Membrane</keyword>